<feature type="chain" id="PRO_5036456955" description="Lipoprotein" evidence="1">
    <location>
        <begin position="20"/>
        <end position="128"/>
    </location>
</feature>
<comment type="caution">
    <text evidence="2">The sequence shown here is derived from an EMBL/GenBank/DDBJ whole genome shotgun (WGS) entry which is preliminary data.</text>
</comment>
<accession>A0A8X8H0U5</accession>
<sequence>MPMTFALSAARIAGLAAVAALPACTMAPDRSTPSPAALQQHVTHEGVAYLADVAPGRPGAMLTSGGALPVPGMTVAVWRTVTPLAQDQGGLAKGVARAACEQQGMTFNPRAIGSFAGAGEWRFAGACT</sequence>
<evidence type="ECO:0000313" key="2">
    <source>
        <dbReference type="EMBL" id="NUB43463.1"/>
    </source>
</evidence>
<proteinExistence type="predicted"/>
<dbReference type="AlphaFoldDB" id="A0A8X8H0U5"/>
<keyword evidence="3" id="KW-1185">Reference proteome</keyword>
<name>A0A8X8H0U5_9RHOB</name>
<protein>
    <recommendedName>
        <fullName evidence="4">Lipoprotein</fullName>
    </recommendedName>
</protein>
<dbReference type="RefSeq" id="WP_152824449.1">
    <property type="nucleotide sequence ID" value="NZ_WHUT02000002.1"/>
</dbReference>
<evidence type="ECO:0000256" key="1">
    <source>
        <dbReference type="SAM" id="SignalP"/>
    </source>
</evidence>
<reference evidence="2" key="1">
    <citation type="submission" date="2020-05" db="EMBL/GenBank/DDBJ databases">
        <title>Fertoebacter nigrum gen. nov., sp. nov., a new member of the family Rhodobacteraceae.</title>
        <authorList>
            <person name="Szuroczki S."/>
            <person name="Abbaszade G."/>
            <person name="Buni D."/>
            <person name="Schumann P."/>
            <person name="Toth E."/>
        </authorList>
    </citation>
    <scope>NUCLEOTIDE SEQUENCE</scope>
    <source>
        <strain evidence="2">RG-N-1a</strain>
    </source>
</reference>
<evidence type="ECO:0008006" key="4">
    <source>
        <dbReference type="Google" id="ProtNLM"/>
    </source>
</evidence>
<feature type="signal peptide" evidence="1">
    <location>
        <begin position="1"/>
        <end position="19"/>
    </location>
</feature>
<dbReference type="Proteomes" id="UP000484076">
    <property type="component" value="Unassembled WGS sequence"/>
</dbReference>
<keyword evidence="1" id="KW-0732">Signal</keyword>
<organism evidence="2 3">
    <name type="scientific">Fertoeibacter niger</name>
    <dbReference type="NCBI Taxonomy" id="2656921"/>
    <lineage>
        <taxon>Bacteria</taxon>
        <taxon>Pseudomonadati</taxon>
        <taxon>Pseudomonadota</taxon>
        <taxon>Alphaproteobacteria</taxon>
        <taxon>Rhodobacterales</taxon>
        <taxon>Paracoccaceae</taxon>
        <taxon>Fertoeibacter</taxon>
    </lineage>
</organism>
<evidence type="ECO:0000313" key="3">
    <source>
        <dbReference type="Proteomes" id="UP000484076"/>
    </source>
</evidence>
<gene>
    <name evidence="2" type="ORF">GEU84_003630</name>
</gene>
<dbReference type="EMBL" id="WHUT02000002">
    <property type="protein sequence ID" value="NUB43463.1"/>
    <property type="molecule type" value="Genomic_DNA"/>
</dbReference>